<name>A0A545VEX1_9HYPO</name>
<sequence>MGPRPRAQVQRRNTNSSGTPAAQGTRAMRPPMGDGCILTFASAADTRQCKELPSLFGSDRPIRYRATKPKTANEAAFRASKRSSSTYLLIGRPPCIFGKRLPPASWLNRAQIWAYIRRHYGGREGSLCMIPLLLANIGRAEHYPYRNVQAYLASTLSVERRRI</sequence>
<protein>
    <submittedName>
        <fullName evidence="2">Uncharacterized protein</fullName>
    </submittedName>
</protein>
<keyword evidence="3" id="KW-1185">Reference proteome</keyword>
<proteinExistence type="predicted"/>
<organism evidence="2 3">
    <name type="scientific">Cordyceps javanica</name>
    <dbReference type="NCBI Taxonomy" id="43265"/>
    <lineage>
        <taxon>Eukaryota</taxon>
        <taxon>Fungi</taxon>
        <taxon>Dikarya</taxon>
        <taxon>Ascomycota</taxon>
        <taxon>Pezizomycotina</taxon>
        <taxon>Sordariomycetes</taxon>
        <taxon>Hypocreomycetidae</taxon>
        <taxon>Hypocreales</taxon>
        <taxon>Cordycipitaceae</taxon>
        <taxon>Cordyceps</taxon>
    </lineage>
</organism>
<feature type="compositionally biased region" description="Polar residues" evidence="1">
    <location>
        <begin position="10"/>
        <end position="22"/>
    </location>
</feature>
<accession>A0A545VEX1</accession>
<reference evidence="2 3" key="1">
    <citation type="journal article" date="2019" name="Appl. Microbiol. Biotechnol.">
        <title>Genome sequence of Isaria javanica and comparative genome analysis insights into family S53 peptidase evolution in fungal entomopathogens.</title>
        <authorList>
            <person name="Lin R."/>
            <person name="Zhang X."/>
            <person name="Xin B."/>
            <person name="Zou M."/>
            <person name="Gao Y."/>
            <person name="Qin F."/>
            <person name="Hu Q."/>
            <person name="Xie B."/>
            <person name="Cheng X."/>
        </authorList>
    </citation>
    <scope>NUCLEOTIDE SEQUENCE [LARGE SCALE GENOMIC DNA]</scope>
    <source>
        <strain evidence="2 3">IJ1G</strain>
    </source>
</reference>
<evidence type="ECO:0000313" key="3">
    <source>
        <dbReference type="Proteomes" id="UP000315783"/>
    </source>
</evidence>
<dbReference type="AlphaFoldDB" id="A0A545VEX1"/>
<evidence type="ECO:0000313" key="2">
    <source>
        <dbReference type="EMBL" id="TQW00273.1"/>
    </source>
</evidence>
<comment type="caution">
    <text evidence="2">The sequence shown here is derived from an EMBL/GenBank/DDBJ whole genome shotgun (WGS) entry which is preliminary data.</text>
</comment>
<evidence type="ECO:0000256" key="1">
    <source>
        <dbReference type="SAM" id="MobiDB-lite"/>
    </source>
</evidence>
<gene>
    <name evidence="2" type="ORF">IF1G_00204</name>
</gene>
<dbReference type="EMBL" id="SPUK01000001">
    <property type="protein sequence ID" value="TQW00273.1"/>
    <property type="molecule type" value="Genomic_DNA"/>
</dbReference>
<dbReference type="Proteomes" id="UP000315783">
    <property type="component" value="Unassembled WGS sequence"/>
</dbReference>
<feature type="region of interest" description="Disordered" evidence="1">
    <location>
        <begin position="1"/>
        <end position="29"/>
    </location>
</feature>